<dbReference type="InterPro" id="IPR021109">
    <property type="entry name" value="Peptidase_aspartic_dom_sf"/>
</dbReference>
<protein>
    <submittedName>
        <fullName evidence="1">Retrotransposon-derived protein PEG10</fullName>
    </submittedName>
</protein>
<dbReference type="InterPro" id="IPR043502">
    <property type="entry name" value="DNA/RNA_pol_sf"/>
</dbReference>
<organism evidence="1 2">
    <name type="scientific">Ophiophagus hannah</name>
    <name type="common">King cobra</name>
    <name type="synonym">Naja hannah</name>
    <dbReference type="NCBI Taxonomy" id="8665"/>
    <lineage>
        <taxon>Eukaryota</taxon>
        <taxon>Metazoa</taxon>
        <taxon>Chordata</taxon>
        <taxon>Craniata</taxon>
        <taxon>Vertebrata</taxon>
        <taxon>Euteleostomi</taxon>
        <taxon>Lepidosauria</taxon>
        <taxon>Squamata</taxon>
        <taxon>Bifurcata</taxon>
        <taxon>Unidentata</taxon>
        <taxon>Episquamata</taxon>
        <taxon>Toxicofera</taxon>
        <taxon>Serpentes</taxon>
        <taxon>Colubroidea</taxon>
        <taxon>Elapidae</taxon>
        <taxon>Elapinae</taxon>
        <taxon>Ophiophagus</taxon>
    </lineage>
</organism>
<sequence length="309" mass="35061">MRETPALREEPMEIGAAYGRFMPQEAMSGISSWACTIATENPVGKYPEPDLGESLVWAHINTKACPGIPAHALVNSRATTNFMDVAFAAKYVIPQCQVDPPMLVETIDGWVLLSGLIKTATQLLRLIIGCHEEAIQFYITSSLHFPLGLAWLRMHDPQIYWSQNLTSFPSLQCMDHTHQLCASQLLSPTGVSLPSKLVDFMDIFSQQEADQLPPHQPYHCWMHHSLWAVCTQCWTLTWPHCRIFWTRILLGVLSSPRRCPCLPLFVKKKTSDLRLCCDYRKLNTITATIFTKLDLCGAYNLDWIQPRDE</sequence>
<evidence type="ECO:0000313" key="1">
    <source>
        <dbReference type="EMBL" id="ETE59066.1"/>
    </source>
</evidence>
<dbReference type="SUPFAM" id="SSF56672">
    <property type="entry name" value="DNA/RNA polymerases"/>
    <property type="match status" value="1"/>
</dbReference>
<dbReference type="Proteomes" id="UP000018936">
    <property type="component" value="Unassembled WGS sequence"/>
</dbReference>
<keyword evidence="2" id="KW-1185">Reference proteome</keyword>
<dbReference type="InterPro" id="IPR032567">
    <property type="entry name" value="RTL1-rel"/>
</dbReference>
<dbReference type="AlphaFoldDB" id="V8NAV9"/>
<name>V8NAV9_OPHHA</name>
<reference evidence="1 2" key="1">
    <citation type="journal article" date="2013" name="Proc. Natl. Acad. Sci. U.S.A.">
        <title>The king cobra genome reveals dynamic gene evolution and adaptation in the snake venom system.</title>
        <authorList>
            <person name="Vonk F.J."/>
            <person name="Casewell N.R."/>
            <person name="Henkel C.V."/>
            <person name="Heimberg A.M."/>
            <person name="Jansen H.J."/>
            <person name="McCleary R.J."/>
            <person name="Kerkkamp H.M."/>
            <person name="Vos R.A."/>
            <person name="Guerreiro I."/>
            <person name="Calvete J.J."/>
            <person name="Wuster W."/>
            <person name="Woods A.E."/>
            <person name="Logan J.M."/>
            <person name="Harrison R.A."/>
            <person name="Castoe T.A."/>
            <person name="de Koning A.P."/>
            <person name="Pollock D.D."/>
            <person name="Yandell M."/>
            <person name="Calderon D."/>
            <person name="Renjifo C."/>
            <person name="Currier R.B."/>
            <person name="Salgado D."/>
            <person name="Pla D."/>
            <person name="Sanz L."/>
            <person name="Hyder A.S."/>
            <person name="Ribeiro J.M."/>
            <person name="Arntzen J.W."/>
            <person name="van den Thillart G.E."/>
            <person name="Boetzer M."/>
            <person name="Pirovano W."/>
            <person name="Dirks R.P."/>
            <person name="Spaink H.P."/>
            <person name="Duboule D."/>
            <person name="McGlinn E."/>
            <person name="Kini R.M."/>
            <person name="Richardson M.K."/>
        </authorList>
    </citation>
    <scope>NUCLEOTIDE SEQUENCE</scope>
    <source>
        <tissue evidence="1">Blood</tissue>
    </source>
</reference>
<dbReference type="OrthoDB" id="9045514at2759"/>
<evidence type="ECO:0000313" key="2">
    <source>
        <dbReference type="Proteomes" id="UP000018936"/>
    </source>
</evidence>
<gene>
    <name evidence="1" type="primary">PEG10</name>
    <name evidence="1" type="ORF">L345_15206</name>
</gene>
<comment type="caution">
    <text evidence="1">The sequence shown here is derived from an EMBL/GenBank/DDBJ whole genome shotgun (WGS) entry which is preliminary data.</text>
</comment>
<dbReference type="EMBL" id="AZIM01005922">
    <property type="protein sequence ID" value="ETE59066.1"/>
    <property type="molecule type" value="Genomic_DNA"/>
</dbReference>
<dbReference type="CDD" id="cd00303">
    <property type="entry name" value="retropepsin_like"/>
    <property type="match status" value="1"/>
</dbReference>
<dbReference type="PANTHER" id="PTHR15503">
    <property type="entry name" value="LDOC1 RELATED"/>
    <property type="match status" value="1"/>
</dbReference>
<dbReference type="PANTHER" id="PTHR15503:SF22">
    <property type="entry name" value="TRANSPOSON TY3-I GAG POLYPROTEIN"/>
    <property type="match status" value="1"/>
</dbReference>
<dbReference type="Gene3D" id="3.10.10.10">
    <property type="entry name" value="HIV Type 1 Reverse Transcriptase, subunit A, domain 1"/>
    <property type="match status" value="1"/>
</dbReference>
<feature type="non-terminal residue" evidence="1">
    <location>
        <position position="1"/>
    </location>
</feature>
<dbReference type="Gene3D" id="2.40.70.10">
    <property type="entry name" value="Acid Proteases"/>
    <property type="match status" value="1"/>
</dbReference>
<accession>V8NAV9</accession>
<proteinExistence type="predicted"/>